<dbReference type="VEuPathDB" id="CryptoDB:Vbra_316"/>
<accession>A0A0G4H6E2</accession>
<evidence type="ECO:0000313" key="2">
    <source>
        <dbReference type="EMBL" id="CEM39273.1"/>
    </source>
</evidence>
<organism evidence="2 3">
    <name type="scientific">Vitrella brassicaformis (strain CCMP3155)</name>
    <dbReference type="NCBI Taxonomy" id="1169540"/>
    <lineage>
        <taxon>Eukaryota</taxon>
        <taxon>Sar</taxon>
        <taxon>Alveolata</taxon>
        <taxon>Colpodellida</taxon>
        <taxon>Vitrellaceae</taxon>
        <taxon>Vitrella</taxon>
    </lineage>
</organism>
<dbReference type="EMBL" id="CDMY01001034">
    <property type="protein sequence ID" value="CEM39273.1"/>
    <property type="molecule type" value="Genomic_DNA"/>
</dbReference>
<gene>
    <name evidence="2" type="ORF">Vbra_316</name>
</gene>
<sequence>MVQAVIGGEDSPSGGVPGGVQAKSGRVVKKQTDGSKPPGQPVQKQNIRPEARGRCIEAANKIVDEFSFGNFVYPGEEKGPGYTWQQLKTWCLRRQGSSAFRGVVEMMQEEGYLNTPVQDEGVQWKLTDEPDQQDIESMVDKRILRDPVGAPH</sequence>
<proteinExistence type="predicted"/>
<keyword evidence="3" id="KW-1185">Reference proteome</keyword>
<dbReference type="AlphaFoldDB" id="A0A0G4H6E2"/>
<reference evidence="2 3" key="1">
    <citation type="submission" date="2014-11" db="EMBL/GenBank/DDBJ databases">
        <authorList>
            <person name="Zhu J."/>
            <person name="Qi W."/>
            <person name="Song R."/>
        </authorList>
    </citation>
    <scope>NUCLEOTIDE SEQUENCE [LARGE SCALE GENOMIC DNA]</scope>
</reference>
<dbReference type="InParanoid" id="A0A0G4H6E2"/>
<evidence type="ECO:0000313" key="3">
    <source>
        <dbReference type="Proteomes" id="UP000041254"/>
    </source>
</evidence>
<evidence type="ECO:0000256" key="1">
    <source>
        <dbReference type="SAM" id="MobiDB-lite"/>
    </source>
</evidence>
<name>A0A0G4H6E2_VITBC</name>
<dbReference type="Proteomes" id="UP000041254">
    <property type="component" value="Unassembled WGS sequence"/>
</dbReference>
<protein>
    <submittedName>
        <fullName evidence="2">Uncharacterized protein</fullName>
    </submittedName>
</protein>
<feature type="region of interest" description="Disordered" evidence="1">
    <location>
        <begin position="1"/>
        <end position="51"/>
    </location>
</feature>